<evidence type="ECO:0000313" key="8">
    <source>
        <dbReference type="EMBL" id="MFC3227635.1"/>
    </source>
</evidence>
<feature type="domain" description="Acylphosphatase-like" evidence="7">
    <location>
        <begin position="6"/>
        <end position="98"/>
    </location>
</feature>
<dbReference type="Proteomes" id="UP001595528">
    <property type="component" value="Unassembled WGS sequence"/>
</dbReference>
<dbReference type="EMBL" id="JBHRTR010000024">
    <property type="protein sequence ID" value="MFC3227635.1"/>
    <property type="molecule type" value="Genomic_DNA"/>
</dbReference>
<evidence type="ECO:0000313" key="9">
    <source>
        <dbReference type="Proteomes" id="UP001595528"/>
    </source>
</evidence>
<name>A0ABV7KZ15_9PROT</name>
<dbReference type="EC" id="3.6.1.7" evidence="2 4"/>
<evidence type="ECO:0000256" key="6">
    <source>
        <dbReference type="RuleBase" id="RU004168"/>
    </source>
</evidence>
<comment type="similarity">
    <text evidence="1 6">Belongs to the acylphosphatase family.</text>
</comment>
<dbReference type="PROSITE" id="PS51160">
    <property type="entry name" value="ACYLPHOSPHATASE_3"/>
    <property type="match status" value="1"/>
</dbReference>
<dbReference type="PROSITE" id="PS00150">
    <property type="entry name" value="ACYLPHOSPHATASE_1"/>
    <property type="match status" value="1"/>
</dbReference>
<comment type="catalytic activity">
    <reaction evidence="3 4 5">
        <text>an acyl phosphate + H2O = a carboxylate + phosphate + H(+)</text>
        <dbReference type="Rhea" id="RHEA:14965"/>
        <dbReference type="ChEBI" id="CHEBI:15377"/>
        <dbReference type="ChEBI" id="CHEBI:15378"/>
        <dbReference type="ChEBI" id="CHEBI:29067"/>
        <dbReference type="ChEBI" id="CHEBI:43474"/>
        <dbReference type="ChEBI" id="CHEBI:59918"/>
        <dbReference type="EC" id="3.6.1.7"/>
    </reaction>
</comment>
<gene>
    <name evidence="8" type="ORF">ACFOGJ_10360</name>
</gene>
<dbReference type="InterPro" id="IPR020456">
    <property type="entry name" value="Acylphosphatase"/>
</dbReference>
<dbReference type="PRINTS" id="PR00112">
    <property type="entry name" value="ACYLPHPHTASE"/>
</dbReference>
<dbReference type="Pfam" id="PF00708">
    <property type="entry name" value="Acylphosphatase"/>
    <property type="match status" value="1"/>
</dbReference>
<proteinExistence type="inferred from homology"/>
<dbReference type="InterPro" id="IPR001792">
    <property type="entry name" value="Acylphosphatase-like_dom"/>
</dbReference>
<dbReference type="InterPro" id="IPR036046">
    <property type="entry name" value="Acylphosphatase-like_dom_sf"/>
</dbReference>
<protein>
    <recommendedName>
        <fullName evidence="2 4">Acylphosphatase</fullName>
        <ecNumber evidence="2 4">3.6.1.7</ecNumber>
    </recommendedName>
</protein>
<reference evidence="9" key="1">
    <citation type="journal article" date="2019" name="Int. J. Syst. Evol. Microbiol.">
        <title>The Global Catalogue of Microorganisms (GCM) 10K type strain sequencing project: providing services to taxonomists for standard genome sequencing and annotation.</title>
        <authorList>
            <consortium name="The Broad Institute Genomics Platform"/>
            <consortium name="The Broad Institute Genome Sequencing Center for Infectious Disease"/>
            <person name="Wu L."/>
            <person name="Ma J."/>
        </authorList>
    </citation>
    <scope>NUCLEOTIDE SEQUENCE [LARGE SCALE GENOMIC DNA]</scope>
    <source>
        <strain evidence="9">KCTC 42964</strain>
    </source>
</reference>
<dbReference type="Gene3D" id="3.30.70.100">
    <property type="match status" value="1"/>
</dbReference>
<dbReference type="RefSeq" id="WP_379899964.1">
    <property type="nucleotide sequence ID" value="NZ_JBHRTR010000024.1"/>
</dbReference>
<evidence type="ECO:0000256" key="5">
    <source>
        <dbReference type="RuleBase" id="RU000553"/>
    </source>
</evidence>
<sequence>MQSVKTVRVEVSGRVQGVGFRDWVRNLAVDRALTGWVRNRRSGSVELLLHGNAAQVDLVVQELWIGPPASAVSNVRVEPSLPFDEGGAVDLTSFVRRPDA</sequence>
<dbReference type="PROSITE" id="PS00151">
    <property type="entry name" value="ACYLPHOSPHATASE_2"/>
    <property type="match status" value="1"/>
</dbReference>
<dbReference type="PANTHER" id="PTHR47268">
    <property type="entry name" value="ACYLPHOSPHATASE"/>
    <property type="match status" value="1"/>
</dbReference>
<dbReference type="SUPFAM" id="SSF54975">
    <property type="entry name" value="Acylphosphatase/BLUF domain-like"/>
    <property type="match status" value="1"/>
</dbReference>
<feature type="active site" evidence="4">
    <location>
        <position position="39"/>
    </location>
</feature>
<evidence type="ECO:0000256" key="3">
    <source>
        <dbReference type="ARBA" id="ARBA00047645"/>
    </source>
</evidence>
<evidence type="ECO:0000256" key="1">
    <source>
        <dbReference type="ARBA" id="ARBA00005614"/>
    </source>
</evidence>
<accession>A0ABV7KZ15</accession>
<evidence type="ECO:0000256" key="4">
    <source>
        <dbReference type="PROSITE-ProRule" id="PRU00520"/>
    </source>
</evidence>
<evidence type="ECO:0000256" key="2">
    <source>
        <dbReference type="ARBA" id="ARBA00012150"/>
    </source>
</evidence>
<dbReference type="InterPro" id="IPR017968">
    <property type="entry name" value="Acylphosphatase_CS"/>
</dbReference>
<keyword evidence="9" id="KW-1185">Reference proteome</keyword>
<comment type="caution">
    <text evidence="8">The sequence shown here is derived from an EMBL/GenBank/DDBJ whole genome shotgun (WGS) entry which is preliminary data.</text>
</comment>
<feature type="active site" evidence="4">
    <location>
        <position position="21"/>
    </location>
</feature>
<keyword evidence="4 5" id="KW-0378">Hydrolase</keyword>
<evidence type="ECO:0000259" key="7">
    <source>
        <dbReference type="PROSITE" id="PS51160"/>
    </source>
</evidence>
<organism evidence="8 9">
    <name type="scientific">Marinibaculum pumilum</name>
    <dbReference type="NCBI Taxonomy" id="1766165"/>
    <lineage>
        <taxon>Bacteria</taxon>
        <taxon>Pseudomonadati</taxon>
        <taxon>Pseudomonadota</taxon>
        <taxon>Alphaproteobacteria</taxon>
        <taxon>Rhodospirillales</taxon>
        <taxon>Rhodospirillaceae</taxon>
        <taxon>Marinibaculum</taxon>
    </lineage>
</organism>
<dbReference type="PANTHER" id="PTHR47268:SF4">
    <property type="entry name" value="ACYLPHOSPHATASE"/>
    <property type="match status" value="1"/>
</dbReference>